<evidence type="ECO:0000259" key="1">
    <source>
        <dbReference type="Pfam" id="PF00535"/>
    </source>
</evidence>
<organism evidence="2 3">
    <name type="scientific">Halobacteriovorax marinus</name>
    <dbReference type="NCBI Taxonomy" id="97084"/>
    <lineage>
        <taxon>Bacteria</taxon>
        <taxon>Pseudomonadati</taxon>
        <taxon>Bdellovibrionota</taxon>
        <taxon>Bacteriovoracia</taxon>
        <taxon>Bacteriovoracales</taxon>
        <taxon>Halobacteriovoraceae</taxon>
        <taxon>Halobacteriovorax</taxon>
    </lineage>
</organism>
<proteinExistence type="predicted"/>
<dbReference type="PANTHER" id="PTHR10859:SF91">
    <property type="entry name" value="DOLICHYL-PHOSPHATE BETA-GLUCOSYLTRANSFERASE"/>
    <property type="match status" value="1"/>
</dbReference>
<dbReference type="GO" id="GO:0006487">
    <property type="term" value="P:protein N-linked glycosylation"/>
    <property type="evidence" value="ECO:0007669"/>
    <property type="project" value="TreeGrafter"/>
</dbReference>
<dbReference type="SUPFAM" id="SSF53448">
    <property type="entry name" value="Nucleotide-diphospho-sugar transferases"/>
    <property type="match status" value="1"/>
</dbReference>
<dbReference type="EMBL" id="MAAO01000004">
    <property type="protein sequence ID" value="OUR98776.1"/>
    <property type="molecule type" value="Genomic_DNA"/>
</dbReference>
<protein>
    <recommendedName>
        <fullName evidence="1">Glycosyltransferase 2-like domain-containing protein</fullName>
    </recommendedName>
</protein>
<evidence type="ECO:0000313" key="2">
    <source>
        <dbReference type="EMBL" id="OUR98776.1"/>
    </source>
</evidence>
<dbReference type="PANTHER" id="PTHR10859">
    <property type="entry name" value="GLYCOSYL TRANSFERASE"/>
    <property type="match status" value="1"/>
</dbReference>
<dbReference type="Gene3D" id="3.90.550.10">
    <property type="entry name" value="Spore Coat Polysaccharide Biosynthesis Protein SpsA, Chain A"/>
    <property type="match status" value="1"/>
</dbReference>
<dbReference type="AlphaFoldDB" id="A0A1Y5FAZ2"/>
<sequence length="246" mass="28337">MNLCLVIPCYNEESRLNISEISKHAVSNSDQHLLFVNDGSRDATLEVLKLLASSHENISYFDLGLNSGKAEAVRQGMIFAKSLGEFSHIGYWDADLATPFSELENFKRVMKDEKFEIVMGSRILRLGGHVDRKWYRHLLGRVFATAASMCLSLPVYDTQCGAKFFKTSIVSELFSKKFISYWIFDVELLFRYITGKRTKSINETVYELPLERWEDVAGSKLSPFDFLKAPLELYKIRKKYQGKKWT</sequence>
<name>A0A1Y5FAZ2_9BACT</name>
<comment type="caution">
    <text evidence="2">The sequence shown here is derived from an EMBL/GenBank/DDBJ whole genome shotgun (WGS) entry which is preliminary data.</text>
</comment>
<dbReference type="InterPro" id="IPR001173">
    <property type="entry name" value="Glyco_trans_2-like"/>
</dbReference>
<feature type="domain" description="Glycosyltransferase 2-like" evidence="1">
    <location>
        <begin position="5"/>
        <end position="174"/>
    </location>
</feature>
<dbReference type="Proteomes" id="UP000196531">
    <property type="component" value="Unassembled WGS sequence"/>
</dbReference>
<gene>
    <name evidence="2" type="ORF">A9Q84_05020</name>
</gene>
<evidence type="ECO:0000313" key="3">
    <source>
        <dbReference type="Proteomes" id="UP000196531"/>
    </source>
</evidence>
<dbReference type="InterPro" id="IPR029044">
    <property type="entry name" value="Nucleotide-diphossugar_trans"/>
</dbReference>
<reference evidence="3" key="1">
    <citation type="journal article" date="2017" name="Proc. Natl. Acad. Sci. U.S.A.">
        <title>Simulation of Deepwater Horizon oil plume reveals substrate specialization within a complex community of hydrocarbon-degraders.</title>
        <authorList>
            <person name="Hu P."/>
            <person name="Dubinsky E.A."/>
            <person name="Probst A.J."/>
            <person name="Wang J."/>
            <person name="Sieber C.M.K."/>
            <person name="Tom L.M."/>
            <person name="Gardinali P."/>
            <person name="Banfield J.F."/>
            <person name="Atlas R.M."/>
            <person name="Andersen G.L."/>
        </authorList>
    </citation>
    <scope>NUCLEOTIDE SEQUENCE [LARGE SCALE GENOMIC DNA]</scope>
</reference>
<accession>A0A1Y5FAZ2</accession>
<dbReference type="Pfam" id="PF00535">
    <property type="entry name" value="Glycos_transf_2"/>
    <property type="match status" value="1"/>
</dbReference>